<evidence type="ECO:0000313" key="2">
    <source>
        <dbReference type="EMBL" id="SFN61435.1"/>
    </source>
</evidence>
<dbReference type="Pfam" id="PF14362">
    <property type="entry name" value="DUF4407"/>
    <property type="match status" value="1"/>
</dbReference>
<evidence type="ECO:0008006" key="4">
    <source>
        <dbReference type="Google" id="ProtNLM"/>
    </source>
</evidence>
<feature type="transmembrane region" description="Helical" evidence="1">
    <location>
        <begin position="107"/>
        <end position="125"/>
    </location>
</feature>
<dbReference type="RefSeq" id="WP_092206828.1">
    <property type="nucleotide sequence ID" value="NZ_FOVN01000002.1"/>
</dbReference>
<name>A0A1I5AG77_9FLAO</name>
<feature type="transmembrane region" description="Helical" evidence="1">
    <location>
        <begin position="216"/>
        <end position="235"/>
    </location>
</feature>
<reference evidence="3" key="1">
    <citation type="submission" date="2016-10" db="EMBL/GenBank/DDBJ databases">
        <authorList>
            <person name="Varghese N."/>
            <person name="Submissions S."/>
        </authorList>
    </citation>
    <scope>NUCLEOTIDE SEQUENCE [LARGE SCALE GENOMIC DNA]</scope>
    <source>
        <strain evidence="3">DSM 23925</strain>
    </source>
</reference>
<dbReference type="AlphaFoldDB" id="A0A1I5AG77"/>
<dbReference type="OrthoDB" id="1416933at2"/>
<feature type="transmembrane region" description="Helical" evidence="1">
    <location>
        <begin position="63"/>
        <end position="86"/>
    </location>
</feature>
<gene>
    <name evidence="2" type="ORF">SAMN04487989_10229</name>
</gene>
<dbReference type="STRING" id="649333.SAMN04487989_10229"/>
<dbReference type="Proteomes" id="UP000198705">
    <property type="component" value="Unassembled WGS sequence"/>
</dbReference>
<proteinExistence type="predicted"/>
<keyword evidence="1" id="KW-0472">Membrane</keyword>
<keyword evidence="1" id="KW-1133">Transmembrane helix</keyword>
<protein>
    <recommendedName>
        <fullName evidence="4">DUF4407 domain-containing protein</fullName>
    </recommendedName>
</protein>
<evidence type="ECO:0000313" key="3">
    <source>
        <dbReference type="Proteomes" id="UP000198705"/>
    </source>
</evidence>
<dbReference type="InterPro" id="IPR025519">
    <property type="entry name" value="DUF4407"/>
</dbReference>
<evidence type="ECO:0000256" key="1">
    <source>
        <dbReference type="SAM" id="Phobius"/>
    </source>
</evidence>
<dbReference type="EMBL" id="FOVN01000002">
    <property type="protein sequence ID" value="SFN61435.1"/>
    <property type="molecule type" value="Genomic_DNA"/>
</dbReference>
<keyword evidence="1" id="KW-0812">Transmembrane</keyword>
<keyword evidence="3" id="KW-1185">Reference proteome</keyword>
<sequence length="317" mass="37882">MKLKFLEHNKFLWWFAGEDPYILSECRKETRVKFSIIGLFVLFVLLITGISFTYGVYELLESYYFGLLIGIYFAFVILFLYLFILHTLTKNVLPTKDTSITGKIGSYIIRIGFLVFLGVIVSQPIEYSMFSNKVDFLLNENIVKEIEQRNLKLNNEYVYKLKERQDLNLSENILSDEVSRFQNEKNERLKNYVEYQYSRNFFIKKMILMDTSKATWFIWIFSGVFILIFISPVLIKSRIALSSNYYKNKKRIQSELILKHHQNFVEEYNQILRKKYETLNLSWKTKYQDPPFNTIKIKGLELQNDSEFSKWLLNENN</sequence>
<feature type="transmembrane region" description="Helical" evidence="1">
    <location>
        <begin position="34"/>
        <end position="57"/>
    </location>
</feature>
<accession>A0A1I5AG77</accession>
<organism evidence="2 3">
    <name type="scientific">Bizionia echini</name>
    <dbReference type="NCBI Taxonomy" id="649333"/>
    <lineage>
        <taxon>Bacteria</taxon>
        <taxon>Pseudomonadati</taxon>
        <taxon>Bacteroidota</taxon>
        <taxon>Flavobacteriia</taxon>
        <taxon>Flavobacteriales</taxon>
        <taxon>Flavobacteriaceae</taxon>
        <taxon>Bizionia</taxon>
    </lineage>
</organism>